<evidence type="ECO:0000313" key="2">
    <source>
        <dbReference type="EMBL" id="PBK93767.1"/>
    </source>
</evidence>
<feature type="region of interest" description="Disordered" evidence="1">
    <location>
        <begin position="1"/>
        <end position="29"/>
    </location>
</feature>
<dbReference type="AlphaFoldDB" id="A0A2H3DXE4"/>
<dbReference type="EMBL" id="KZ293655">
    <property type="protein sequence ID" value="PBK93767.1"/>
    <property type="molecule type" value="Genomic_DNA"/>
</dbReference>
<dbReference type="InParanoid" id="A0A2H3DXE4"/>
<sequence>MTLTFSPSRPRRTEIGNLSRTHTRGLLTNPPYATVIQGTHSYGRDVYEGKTTAILSKKLYHEGSARDTTSTSKFLQLPRYGTPSDVPSHVQDRSRRF</sequence>
<reference evidence="3" key="1">
    <citation type="journal article" date="2017" name="Nat. Ecol. Evol.">
        <title>Genome expansion and lineage-specific genetic innovations in the forest pathogenic fungi Armillaria.</title>
        <authorList>
            <person name="Sipos G."/>
            <person name="Prasanna A.N."/>
            <person name="Walter M.C."/>
            <person name="O'Connor E."/>
            <person name="Balint B."/>
            <person name="Krizsan K."/>
            <person name="Kiss B."/>
            <person name="Hess J."/>
            <person name="Varga T."/>
            <person name="Slot J."/>
            <person name="Riley R."/>
            <person name="Boka B."/>
            <person name="Rigling D."/>
            <person name="Barry K."/>
            <person name="Lee J."/>
            <person name="Mihaltcheva S."/>
            <person name="LaButti K."/>
            <person name="Lipzen A."/>
            <person name="Waldron R."/>
            <person name="Moloney N.M."/>
            <person name="Sperisen C."/>
            <person name="Kredics L."/>
            <person name="Vagvoelgyi C."/>
            <person name="Patrignani A."/>
            <person name="Fitzpatrick D."/>
            <person name="Nagy I."/>
            <person name="Doyle S."/>
            <person name="Anderson J.B."/>
            <person name="Grigoriev I.V."/>
            <person name="Gueldener U."/>
            <person name="Muensterkoetter M."/>
            <person name="Nagy L.G."/>
        </authorList>
    </citation>
    <scope>NUCLEOTIDE SEQUENCE [LARGE SCALE GENOMIC DNA]</scope>
    <source>
        <strain evidence="3">Ar21-2</strain>
    </source>
</reference>
<evidence type="ECO:0000313" key="3">
    <source>
        <dbReference type="Proteomes" id="UP000217790"/>
    </source>
</evidence>
<proteinExistence type="predicted"/>
<accession>A0A2H3DXE4</accession>
<gene>
    <name evidence="2" type="ORF">ARMGADRAFT_1012007</name>
</gene>
<keyword evidence="3" id="KW-1185">Reference proteome</keyword>
<organism evidence="2 3">
    <name type="scientific">Armillaria gallica</name>
    <name type="common">Bulbous honey fungus</name>
    <name type="synonym">Armillaria bulbosa</name>
    <dbReference type="NCBI Taxonomy" id="47427"/>
    <lineage>
        <taxon>Eukaryota</taxon>
        <taxon>Fungi</taxon>
        <taxon>Dikarya</taxon>
        <taxon>Basidiomycota</taxon>
        <taxon>Agaricomycotina</taxon>
        <taxon>Agaricomycetes</taxon>
        <taxon>Agaricomycetidae</taxon>
        <taxon>Agaricales</taxon>
        <taxon>Marasmiineae</taxon>
        <taxon>Physalacriaceae</taxon>
        <taxon>Armillaria</taxon>
    </lineage>
</organism>
<protein>
    <submittedName>
        <fullName evidence="2">Uncharacterized protein</fullName>
    </submittedName>
</protein>
<feature type="region of interest" description="Disordered" evidence="1">
    <location>
        <begin position="65"/>
        <end position="97"/>
    </location>
</feature>
<dbReference type="Proteomes" id="UP000217790">
    <property type="component" value="Unassembled WGS sequence"/>
</dbReference>
<evidence type="ECO:0000256" key="1">
    <source>
        <dbReference type="SAM" id="MobiDB-lite"/>
    </source>
</evidence>
<name>A0A2H3DXE4_ARMGA</name>